<comment type="subcellular location">
    <subcellularLocation>
        <location evidence="1">Cell membrane</location>
        <topology evidence="1">Single-pass type I membrane protein</topology>
    </subcellularLocation>
</comment>
<dbReference type="WBParaSite" id="Smp_336870.2">
    <property type="protein sequence ID" value="Smp_336870.2"/>
    <property type="gene ID" value="Smp_336870"/>
</dbReference>
<dbReference type="AlphaFoldDB" id="A0A5K4F9Q0"/>
<organism evidence="14 16">
    <name type="scientific">Schistosoma mansoni</name>
    <name type="common">Blood fluke</name>
    <dbReference type="NCBI Taxonomy" id="6183"/>
    <lineage>
        <taxon>Eukaryota</taxon>
        <taxon>Metazoa</taxon>
        <taxon>Spiralia</taxon>
        <taxon>Lophotrochozoa</taxon>
        <taxon>Platyhelminthes</taxon>
        <taxon>Trematoda</taxon>
        <taxon>Digenea</taxon>
        <taxon>Strigeidida</taxon>
        <taxon>Schistosomatoidea</taxon>
        <taxon>Schistosomatidae</taxon>
        <taxon>Schistosoma</taxon>
    </lineage>
</organism>
<dbReference type="Gene3D" id="2.60.120.260">
    <property type="entry name" value="Galactose-binding domain-like"/>
    <property type="match status" value="1"/>
</dbReference>
<feature type="compositionally biased region" description="Low complexity" evidence="11">
    <location>
        <begin position="1216"/>
        <end position="1241"/>
    </location>
</feature>
<evidence type="ECO:0000313" key="14">
    <source>
        <dbReference type="Proteomes" id="UP000008854"/>
    </source>
</evidence>
<keyword evidence="3 12" id="KW-0812">Transmembrane</keyword>
<evidence type="ECO:0000259" key="13">
    <source>
        <dbReference type="PROSITE" id="PS50022"/>
    </source>
</evidence>
<dbReference type="InterPro" id="IPR048525">
    <property type="entry name" value="DDR1-2_DS-like"/>
</dbReference>
<keyword evidence="8 12" id="KW-0472">Membrane</keyword>
<keyword evidence="5" id="KW-0547">Nucleotide-binding</keyword>
<dbReference type="Pfam" id="PF00754">
    <property type="entry name" value="F5_F8_type_C"/>
    <property type="match status" value="1"/>
</dbReference>
<dbReference type="ExpressionAtlas" id="A0A5K4F9Q0">
    <property type="expression patterns" value="baseline"/>
</dbReference>
<feature type="domain" description="F5/8 type C" evidence="13">
    <location>
        <begin position="91"/>
        <end position="252"/>
    </location>
</feature>
<name>A0A5K4F9Q0_SCHMA</name>
<dbReference type="InterPro" id="IPR008979">
    <property type="entry name" value="Galactose-bd-like_sf"/>
</dbReference>
<keyword evidence="6" id="KW-0067">ATP-binding</keyword>
<keyword evidence="10" id="KW-0325">Glycoprotein</keyword>
<keyword evidence="14" id="KW-1185">Reference proteome</keyword>
<dbReference type="InParanoid" id="A0A5K4F9Q0"/>
<accession>A0A5K4F9Q0</accession>
<dbReference type="GO" id="GO:0005524">
    <property type="term" value="F:ATP binding"/>
    <property type="evidence" value="ECO:0007669"/>
    <property type="project" value="UniProtKB-KW"/>
</dbReference>
<evidence type="ECO:0000256" key="3">
    <source>
        <dbReference type="ARBA" id="ARBA00022692"/>
    </source>
</evidence>
<evidence type="ECO:0000256" key="12">
    <source>
        <dbReference type="SAM" id="Phobius"/>
    </source>
</evidence>
<feature type="compositionally biased region" description="Low complexity" evidence="11">
    <location>
        <begin position="671"/>
        <end position="684"/>
    </location>
</feature>
<keyword evidence="9" id="KW-1015">Disulfide bond</keyword>
<feature type="compositionally biased region" description="Pro residues" evidence="11">
    <location>
        <begin position="1332"/>
        <end position="1343"/>
    </location>
</feature>
<evidence type="ECO:0000256" key="11">
    <source>
        <dbReference type="SAM" id="MobiDB-lite"/>
    </source>
</evidence>
<feature type="region of interest" description="Disordered" evidence="11">
    <location>
        <begin position="655"/>
        <end position="685"/>
    </location>
</feature>
<feature type="compositionally biased region" description="Polar residues" evidence="11">
    <location>
        <begin position="655"/>
        <end position="670"/>
    </location>
</feature>
<evidence type="ECO:0000256" key="2">
    <source>
        <dbReference type="ARBA" id="ARBA00022475"/>
    </source>
</evidence>
<feature type="transmembrane region" description="Helical" evidence="12">
    <location>
        <begin position="538"/>
        <end position="563"/>
    </location>
</feature>
<dbReference type="Pfam" id="PF21114">
    <property type="entry name" value="DDR1-2_DS-like"/>
    <property type="match status" value="1"/>
</dbReference>
<evidence type="ECO:0000256" key="7">
    <source>
        <dbReference type="ARBA" id="ARBA00022989"/>
    </source>
</evidence>
<dbReference type="Gene3D" id="2.60.120.1190">
    <property type="match status" value="1"/>
</dbReference>
<feature type="region of interest" description="Disordered" evidence="11">
    <location>
        <begin position="1213"/>
        <end position="1241"/>
    </location>
</feature>
<dbReference type="SUPFAM" id="SSF49785">
    <property type="entry name" value="Galactose-binding domain-like"/>
    <property type="match status" value="1"/>
</dbReference>
<dbReference type="Proteomes" id="UP000008854">
    <property type="component" value="Unassembled WGS sequence"/>
</dbReference>
<evidence type="ECO:0000313" key="15">
    <source>
        <dbReference type="WBParaSite" id="Smp_336870.2"/>
    </source>
</evidence>
<keyword evidence="4" id="KW-0732">Signal</keyword>
<sequence length="1352" mass="149995">MPGRIIQMEKLERSQFRKIYCKCPAKSNVNSNDNKCTSRSATTILTLFYSLISLVVISDLFASYLCSSVLASSNSGVSFIQNDYDLDKTKCIQSLLVNRHQIPDSAFNATSEVVDPSGAKRYNAHSIRNENTDFAWCPGKRISTECDEYVEIDMGELNIITKVVISGLLAEGGGSRYTPYFYIRYKREINEENWRTYRQLRPTIISRLLGGLDALVPKFVVLDPPLIARWIRIYPYRDTPGFVCIRLEAYGCRFSDDLVEYRIPEGSLAHPPYQAETNLYKSQGSEVFTTEKLNSSQAGGGLPFSDTCYDGHRIEPGSLLDGGLGCLIDLNSANRDTIPSIRQTVGVSSKADSSMNHQFVGWHRDRWKSSQDKDNDVVDMLFRFASVRNFTRLRLYISNNYLEKIRLPRRLEVKFSVGGVHFSGQLPISREFKLENRSLGVFSIILDLSHRIGQVVQLKAFFADDWLLFSEIRFESEKVTTPIKIDELAMLSEKSSNHQSINEEEDLMNTKHESDANKVPSSNDTSVFDDPTTRLSTVVILVLVLLCCFLGLLAGVACFSVTWMHRKRHDLEREKHQVHKTLLIRGEDALNVCTTTGLRSNGDVNLIGSGGDGGYATVRPNMYPFLLSAAKPEIGVSTVLPNGGLQSYHQIVLSSNTSTESPNSVSNEKNSSQQQAQLRQTSQSNVGMIIGQQSNTIVNRLSGDTIGPSDGVTSETEAFCDNNNNKHNDDNDETHPHHRYSLSLFNNHQYHHNHQFRKQHSSVLSSLLCISKMKKHRRKQCSVKINNNNRTISQFDHTNNIHGNINSKEIDHITATTTTTTTTNTTNNNSNNNTEFLNTVNNFSIVNQLVSSQSGHNLGLCSTDLLNAHLRGQTSVQAANGLLQIDLSRGHPSMLINGRPLMRISASSNPSDVTDNSWLLQTGYRNNNAVCCTSSMGMNLLNSEPGVYTTVSGAESDVDSNGASTMSPEYASTSMLHDYPILAATLAQLNQQRLAATLTPSMNIQPNLYPCSNPLNIGSSSNCSVNFNILSNPPLNSPFSNNSNIINNSSTYGNINSHKNNFLISMNTIQQPLLFTNPHSMYDMMMMLTTKTTTTATAAITTSPVTKLSNGIQSSQIGLLTETHGNNNSNNHRYGVESDIVQNVFQQNNYQSQNQQIYDAYNLPTPSAPIYYPTTHQIIPSTIGQYFPCIITSTQTTGLSFISASSSGIAPHTVLSPSSSSKSNGNTMNNTATATANNNNNNLTLLGRGGHINNEYKSPKRNDVVNIEQSHKRSDVNKLDFNVKSSLTTNTCLSKSNYRVSNHNPWIKVSNSNRYGELEPAQRRQHDENLLPPTPSSPPPPLPRTITTTKHH</sequence>
<protein>
    <recommendedName>
        <fullName evidence="13">F5/8 type C domain-containing protein</fullName>
    </recommendedName>
</protein>
<evidence type="ECO:0000313" key="16">
    <source>
        <dbReference type="WBParaSite" id="Smp_336870.3"/>
    </source>
</evidence>
<evidence type="ECO:0000256" key="6">
    <source>
        <dbReference type="ARBA" id="ARBA00022840"/>
    </source>
</evidence>
<keyword evidence="7 12" id="KW-1133">Transmembrane helix</keyword>
<dbReference type="InterPro" id="IPR000421">
    <property type="entry name" value="FA58C"/>
</dbReference>
<evidence type="ECO:0000256" key="4">
    <source>
        <dbReference type="ARBA" id="ARBA00022729"/>
    </source>
</evidence>
<reference evidence="14" key="1">
    <citation type="journal article" date="2012" name="PLoS Negl. Trop. Dis.">
        <title>A systematically improved high quality genome and transcriptome of the human blood fluke Schistosoma mansoni.</title>
        <authorList>
            <person name="Protasio A.V."/>
            <person name="Tsai I.J."/>
            <person name="Babbage A."/>
            <person name="Nichol S."/>
            <person name="Hunt M."/>
            <person name="Aslett M.A."/>
            <person name="De Silva N."/>
            <person name="Velarde G.S."/>
            <person name="Anderson T.J."/>
            <person name="Clark R.C."/>
            <person name="Davidson C."/>
            <person name="Dillon G.P."/>
            <person name="Holroyd N.E."/>
            <person name="LoVerde P.T."/>
            <person name="Lloyd C."/>
            <person name="McQuillan J."/>
            <person name="Oliveira G."/>
            <person name="Otto T.D."/>
            <person name="Parker-Manuel S.J."/>
            <person name="Quail M.A."/>
            <person name="Wilson R.A."/>
            <person name="Zerlotini A."/>
            <person name="Dunne D.W."/>
            <person name="Berriman M."/>
        </authorList>
    </citation>
    <scope>NUCLEOTIDE SEQUENCE [LARGE SCALE GENOMIC DNA]</scope>
    <source>
        <strain evidence="14">Puerto Rican</strain>
    </source>
</reference>
<dbReference type="GO" id="GO:0005886">
    <property type="term" value="C:plasma membrane"/>
    <property type="evidence" value="ECO:0007669"/>
    <property type="project" value="UniProtKB-SubCell"/>
</dbReference>
<dbReference type="WBParaSite" id="Smp_336870.3">
    <property type="protein sequence ID" value="Smp_336870.3"/>
    <property type="gene ID" value="Smp_336870"/>
</dbReference>
<proteinExistence type="predicted"/>
<dbReference type="PROSITE" id="PS50022">
    <property type="entry name" value="FA58C_3"/>
    <property type="match status" value="1"/>
</dbReference>
<feature type="region of interest" description="Disordered" evidence="11">
    <location>
        <begin position="1317"/>
        <end position="1352"/>
    </location>
</feature>
<keyword evidence="2" id="KW-1003">Cell membrane</keyword>
<evidence type="ECO:0000256" key="1">
    <source>
        <dbReference type="ARBA" id="ARBA00004251"/>
    </source>
</evidence>
<evidence type="ECO:0000256" key="10">
    <source>
        <dbReference type="ARBA" id="ARBA00023180"/>
    </source>
</evidence>
<evidence type="ECO:0000256" key="8">
    <source>
        <dbReference type="ARBA" id="ARBA00023136"/>
    </source>
</evidence>
<feature type="compositionally biased region" description="Basic and acidic residues" evidence="11">
    <location>
        <begin position="1317"/>
        <end position="1329"/>
    </location>
</feature>
<dbReference type="SMART" id="SM00231">
    <property type="entry name" value="FA58C"/>
    <property type="match status" value="1"/>
</dbReference>
<evidence type="ECO:0000256" key="9">
    <source>
        <dbReference type="ARBA" id="ARBA00023157"/>
    </source>
</evidence>
<evidence type="ECO:0000256" key="5">
    <source>
        <dbReference type="ARBA" id="ARBA00022741"/>
    </source>
</evidence>
<reference evidence="15 16" key="2">
    <citation type="submission" date="2019-11" db="UniProtKB">
        <authorList>
            <consortium name="WormBaseParasite"/>
        </authorList>
    </citation>
    <scope>IDENTIFICATION</scope>
    <source>
        <strain evidence="15 16">Puerto Rican</strain>
    </source>
</reference>